<accession>A0A6G1WVC0</accession>
<proteinExistence type="predicted"/>
<organism evidence="1">
    <name type="scientific">Sinorhizobium medicae</name>
    <dbReference type="NCBI Taxonomy" id="110321"/>
    <lineage>
        <taxon>Bacteria</taxon>
        <taxon>Pseudomonadati</taxon>
        <taxon>Pseudomonadota</taxon>
        <taxon>Alphaproteobacteria</taxon>
        <taxon>Hyphomicrobiales</taxon>
        <taxon>Rhizobiaceae</taxon>
        <taxon>Sinorhizobium/Ensifer group</taxon>
        <taxon>Sinorhizobium</taxon>
    </lineage>
</organism>
<evidence type="ECO:0000313" key="1">
    <source>
        <dbReference type="EMBL" id="MQW73621.1"/>
    </source>
</evidence>
<protein>
    <submittedName>
        <fullName evidence="1">Uncharacterized protein</fullName>
    </submittedName>
</protein>
<dbReference type="EMBL" id="WISB01000218">
    <property type="protein sequence ID" value="MQW73621.1"/>
    <property type="molecule type" value="Genomic_DNA"/>
</dbReference>
<gene>
    <name evidence="1" type="ORF">GHJ91_32430</name>
</gene>
<reference evidence="1" key="1">
    <citation type="journal article" date="2013" name="Genome Biol.">
        <title>Comparative genomics of the core and accessory genomes of 48 Sinorhizobium strains comprising five genospecies.</title>
        <authorList>
            <person name="Sugawara M."/>
            <person name="Epstein B."/>
            <person name="Badgley B.D."/>
            <person name="Unno T."/>
            <person name="Xu L."/>
            <person name="Reese J."/>
            <person name="Gyaneshwar P."/>
            <person name="Denny R."/>
            <person name="Mudge J."/>
            <person name="Bharti A.K."/>
            <person name="Farmer A.D."/>
            <person name="May G.D."/>
            <person name="Woodward J.E."/>
            <person name="Medigue C."/>
            <person name="Vallenet D."/>
            <person name="Lajus A."/>
            <person name="Rouy Z."/>
            <person name="Martinez-Vaz B."/>
            <person name="Tiffin P."/>
            <person name="Young N.D."/>
            <person name="Sadowsky M.J."/>
        </authorList>
    </citation>
    <scope>NUCLEOTIDE SEQUENCE</scope>
    <source>
        <strain evidence="1">M1</strain>
    </source>
</reference>
<dbReference type="AlphaFoldDB" id="A0A6G1WVC0"/>
<dbReference type="RefSeq" id="WP_127587518.1">
    <property type="nucleotide sequence ID" value="NZ_RPJY01000046.1"/>
</dbReference>
<name>A0A6G1WVC0_9HYPH</name>
<sequence length="249" mass="27687">MNVSPDWGLEIVVNEVERSAWTENLRAPFEPFADLFYSQNGPIVIRSVEFVGLTTAEDVYFTGKDLLLRLNASMETIAGLQPAIIGAVVDFRGPHPKRTNIIEAKGIESKPFFGRATITQVDLQGRRIEAPASASPAQEQMQASLFDPAIGAAIKFLSGEPSWAEIYKAIEALDKTGLASSAISENKKSLMRRTANSEERHWKKDLGFTPMQLAEARVLMKRWLRMAVKELIKERSTSAQKPPHRPPVL</sequence>
<comment type="caution">
    <text evidence="1">The sequence shown here is derived from an EMBL/GenBank/DDBJ whole genome shotgun (WGS) entry which is preliminary data.</text>
</comment>